<proteinExistence type="predicted"/>
<feature type="transmembrane region" description="Helical" evidence="2">
    <location>
        <begin position="55"/>
        <end position="75"/>
    </location>
</feature>
<gene>
    <name evidence="3" type="ORF">AB5J53_28185</name>
</gene>
<reference evidence="3" key="1">
    <citation type="submission" date="2024-07" db="EMBL/GenBank/DDBJ databases">
        <authorList>
            <person name="Yu S.T."/>
        </authorList>
    </citation>
    <scope>NUCLEOTIDE SEQUENCE</scope>
    <source>
        <strain evidence="3">R41</strain>
    </source>
</reference>
<feature type="transmembrane region" description="Helical" evidence="2">
    <location>
        <begin position="29"/>
        <end position="49"/>
    </location>
</feature>
<sequence length="249" mass="26970">MSAGGSLPARPSNDATAVRYGQRDVRPGLITTAYLLVVAAAGLTGAALVDSNVASWILGAVVSPYALVGLVLPVVTVAERDDRFVFDATGWWWFSSKGDTLLTWESLAGVCIYSTGDAAVDYGTATLELFPRGDFDLDHPLLWRYVRDGDPPADGLPRLRYRVELTRMANVTTDAEQACSRWVPPDLWHGNKWQPKGYKGRADRTGHRRRLRARARIPAPQADSTTPLPPHDAVPPGDPQDQAPSGSPG</sequence>
<name>A0AB39RLB2_9ACTN</name>
<feature type="compositionally biased region" description="Basic residues" evidence="1">
    <location>
        <begin position="206"/>
        <end position="215"/>
    </location>
</feature>
<feature type="compositionally biased region" description="Pro residues" evidence="1">
    <location>
        <begin position="227"/>
        <end position="238"/>
    </location>
</feature>
<accession>A0AB39RLB2</accession>
<dbReference type="EMBL" id="CP163443">
    <property type="protein sequence ID" value="XDQ55263.1"/>
    <property type="molecule type" value="Genomic_DNA"/>
</dbReference>
<dbReference type="AlphaFoldDB" id="A0AB39RLB2"/>
<evidence type="ECO:0000313" key="3">
    <source>
        <dbReference type="EMBL" id="XDQ55263.1"/>
    </source>
</evidence>
<evidence type="ECO:0000256" key="2">
    <source>
        <dbReference type="SAM" id="Phobius"/>
    </source>
</evidence>
<evidence type="ECO:0000256" key="1">
    <source>
        <dbReference type="SAM" id="MobiDB-lite"/>
    </source>
</evidence>
<protein>
    <submittedName>
        <fullName evidence="3">Uncharacterized protein</fullName>
    </submittedName>
</protein>
<dbReference type="RefSeq" id="WP_369248445.1">
    <property type="nucleotide sequence ID" value="NZ_CP163443.1"/>
</dbReference>
<feature type="region of interest" description="Disordered" evidence="1">
    <location>
        <begin position="193"/>
        <end position="249"/>
    </location>
</feature>
<keyword evidence="2" id="KW-0472">Membrane</keyword>
<keyword evidence="2" id="KW-1133">Transmembrane helix</keyword>
<organism evidence="3">
    <name type="scientific">Streptomyces sp. R41</name>
    <dbReference type="NCBI Taxonomy" id="3238632"/>
    <lineage>
        <taxon>Bacteria</taxon>
        <taxon>Bacillati</taxon>
        <taxon>Actinomycetota</taxon>
        <taxon>Actinomycetes</taxon>
        <taxon>Kitasatosporales</taxon>
        <taxon>Streptomycetaceae</taxon>
        <taxon>Streptomyces</taxon>
    </lineage>
</organism>
<keyword evidence="2" id="KW-0812">Transmembrane</keyword>